<dbReference type="Proteomes" id="UP000010367">
    <property type="component" value="Chromosome"/>
</dbReference>
<dbReference type="EMBL" id="CP003607">
    <property type="protein sequence ID" value="AFY82076.1"/>
    <property type="molecule type" value="Genomic_DNA"/>
</dbReference>
<proteinExistence type="predicted"/>
<evidence type="ECO:0000313" key="1">
    <source>
        <dbReference type="EMBL" id="AFY82076.1"/>
    </source>
</evidence>
<reference evidence="1 2" key="1">
    <citation type="submission" date="2012-06" db="EMBL/GenBank/DDBJ databases">
        <title>Finished chromosome of genome of Oscillatoria acuminata PCC 6304.</title>
        <authorList>
            <consortium name="US DOE Joint Genome Institute"/>
            <person name="Gugger M."/>
            <person name="Coursin T."/>
            <person name="Rippka R."/>
            <person name="Tandeau De Marsac N."/>
            <person name="Huntemann M."/>
            <person name="Wei C.-L."/>
            <person name="Han J."/>
            <person name="Detter J.C."/>
            <person name="Han C."/>
            <person name="Tapia R."/>
            <person name="Davenport K."/>
            <person name="Daligault H."/>
            <person name="Erkkila T."/>
            <person name="Gu W."/>
            <person name="Munk A.C.C."/>
            <person name="Teshima H."/>
            <person name="Xu Y."/>
            <person name="Chain P."/>
            <person name="Chen A."/>
            <person name="Krypides N."/>
            <person name="Mavromatis K."/>
            <person name="Markowitz V."/>
            <person name="Szeto E."/>
            <person name="Ivanova N."/>
            <person name="Mikhailova N."/>
            <person name="Ovchinnikova G."/>
            <person name="Pagani I."/>
            <person name="Pati A."/>
            <person name="Goodwin L."/>
            <person name="Peters L."/>
            <person name="Pitluck S."/>
            <person name="Woyke T."/>
            <person name="Kerfeld C."/>
        </authorList>
    </citation>
    <scope>NUCLEOTIDE SEQUENCE [LARGE SCALE GENOMIC DNA]</scope>
    <source>
        <strain evidence="1 2">PCC 6304</strain>
    </source>
</reference>
<dbReference type="HOGENOM" id="CLU_2771872_0_0_3"/>
<dbReference type="AlphaFoldDB" id="K9TIT6"/>
<organism evidence="1 2">
    <name type="scientific">Oscillatoria acuminata PCC 6304</name>
    <dbReference type="NCBI Taxonomy" id="56110"/>
    <lineage>
        <taxon>Bacteria</taxon>
        <taxon>Bacillati</taxon>
        <taxon>Cyanobacteriota</taxon>
        <taxon>Cyanophyceae</taxon>
        <taxon>Oscillatoriophycideae</taxon>
        <taxon>Oscillatoriales</taxon>
        <taxon>Oscillatoriaceae</taxon>
        <taxon>Oscillatoria</taxon>
    </lineage>
</organism>
<evidence type="ECO:0000313" key="2">
    <source>
        <dbReference type="Proteomes" id="UP000010367"/>
    </source>
</evidence>
<gene>
    <name evidence="1" type="ORF">Oscil6304_2454</name>
</gene>
<accession>K9TIT6</accession>
<sequence>MLEGENNKCLSPPSLLGKGAGGLGLFSKLRCSLKVRSLICFLSLNHLQTPPGIESRRINVKANFLQQFG</sequence>
<protein>
    <submittedName>
        <fullName evidence="1">Uncharacterized protein</fullName>
    </submittedName>
</protein>
<name>K9TIT6_9CYAN</name>
<keyword evidence="2" id="KW-1185">Reference proteome</keyword>
<dbReference type="InParanoid" id="K9TIT6"/>
<dbReference type="KEGG" id="oac:Oscil6304_2454"/>